<dbReference type="InterPro" id="IPR017900">
    <property type="entry name" value="4Fe4S_Fe_S_CS"/>
</dbReference>
<evidence type="ECO:0000256" key="6">
    <source>
        <dbReference type="ARBA" id="ARBA00023004"/>
    </source>
</evidence>
<keyword evidence="6" id="KW-0408">Iron</keyword>
<evidence type="ECO:0000256" key="5">
    <source>
        <dbReference type="ARBA" id="ARBA00022982"/>
    </source>
</evidence>
<evidence type="ECO:0000313" key="10">
    <source>
        <dbReference type="Proteomes" id="UP000324781"/>
    </source>
</evidence>
<evidence type="ECO:0000256" key="2">
    <source>
        <dbReference type="ARBA" id="ARBA00022485"/>
    </source>
</evidence>
<keyword evidence="2" id="KW-0004">4Fe-4S</keyword>
<keyword evidence="5" id="KW-0249">Electron transport</keyword>
<dbReference type="SUPFAM" id="SSF54862">
    <property type="entry name" value="4Fe-4S ferredoxins"/>
    <property type="match status" value="1"/>
</dbReference>
<keyword evidence="4" id="KW-0677">Repeat</keyword>
<evidence type="ECO:0000256" key="3">
    <source>
        <dbReference type="ARBA" id="ARBA00022723"/>
    </source>
</evidence>
<protein>
    <submittedName>
        <fullName evidence="9">Carbon-monoxide dehydrogenase iron sulfur subunit</fullName>
    </submittedName>
</protein>
<dbReference type="Gene3D" id="3.30.70.20">
    <property type="match status" value="2"/>
</dbReference>
<sequence length="150" mass="16449">MVVNCQLKRVYVNEKWCLGCHLCEYYCAFASTGEKDMARALKDIRINPRIRVEERNGISFAVSCRHCTEPLCVKGCITGALSKSGGIITVDRNRCIGCYTCILSCPYGAVSPSEDGAIQKCELCIKTHEGTPRCVSGCPNGAIVFEERGE</sequence>
<name>A0A1M6CNH9_9FIRM</name>
<dbReference type="Pfam" id="PF13247">
    <property type="entry name" value="Fer4_11"/>
    <property type="match status" value="1"/>
</dbReference>
<dbReference type="EMBL" id="FQZP01000005">
    <property type="protein sequence ID" value="SHI62557.1"/>
    <property type="molecule type" value="Genomic_DNA"/>
</dbReference>
<dbReference type="InterPro" id="IPR017896">
    <property type="entry name" value="4Fe4S_Fe-S-bd"/>
</dbReference>
<feature type="domain" description="4Fe-4S ferredoxin-type" evidence="8">
    <location>
        <begin position="86"/>
        <end position="115"/>
    </location>
</feature>
<organism evidence="9 10">
    <name type="scientific">Thermoclostridium caenicola</name>
    <dbReference type="NCBI Taxonomy" id="659425"/>
    <lineage>
        <taxon>Bacteria</taxon>
        <taxon>Bacillati</taxon>
        <taxon>Bacillota</taxon>
        <taxon>Clostridia</taxon>
        <taxon>Eubacteriales</taxon>
        <taxon>Oscillospiraceae</taxon>
        <taxon>Thermoclostridium</taxon>
    </lineage>
</organism>
<dbReference type="PANTHER" id="PTHR43177">
    <property type="entry name" value="PROTEIN NRFC"/>
    <property type="match status" value="1"/>
</dbReference>
<keyword evidence="10" id="KW-1185">Reference proteome</keyword>
<evidence type="ECO:0000313" key="9">
    <source>
        <dbReference type="EMBL" id="SHI62557.1"/>
    </source>
</evidence>
<dbReference type="CDD" id="cd10563">
    <property type="entry name" value="CooF_like"/>
    <property type="match status" value="1"/>
</dbReference>
<dbReference type="Proteomes" id="UP000324781">
    <property type="component" value="Unassembled WGS sequence"/>
</dbReference>
<evidence type="ECO:0000256" key="1">
    <source>
        <dbReference type="ARBA" id="ARBA00022448"/>
    </source>
</evidence>
<dbReference type="AlphaFoldDB" id="A0A1M6CNH9"/>
<keyword evidence="7" id="KW-0411">Iron-sulfur</keyword>
<dbReference type="InterPro" id="IPR050954">
    <property type="entry name" value="ET_IronSulfur_Cluster-Binding"/>
</dbReference>
<evidence type="ECO:0000256" key="7">
    <source>
        <dbReference type="ARBA" id="ARBA00023014"/>
    </source>
</evidence>
<dbReference type="GO" id="GO:0046872">
    <property type="term" value="F:metal ion binding"/>
    <property type="evidence" value="ECO:0007669"/>
    <property type="project" value="UniProtKB-KW"/>
</dbReference>
<feature type="domain" description="4Fe-4S ferredoxin-type" evidence="8">
    <location>
        <begin position="8"/>
        <end position="37"/>
    </location>
</feature>
<accession>A0A1M6CNH9</accession>
<proteinExistence type="predicted"/>
<dbReference type="PROSITE" id="PS00198">
    <property type="entry name" value="4FE4S_FER_1"/>
    <property type="match status" value="1"/>
</dbReference>
<dbReference type="PROSITE" id="PS51379">
    <property type="entry name" value="4FE4S_FER_2"/>
    <property type="match status" value="2"/>
</dbReference>
<keyword evidence="3" id="KW-0479">Metal-binding</keyword>
<evidence type="ECO:0000259" key="8">
    <source>
        <dbReference type="PROSITE" id="PS51379"/>
    </source>
</evidence>
<gene>
    <name evidence="9" type="ORF">SAMN05444373_100579</name>
</gene>
<dbReference type="GO" id="GO:0051539">
    <property type="term" value="F:4 iron, 4 sulfur cluster binding"/>
    <property type="evidence" value="ECO:0007669"/>
    <property type="project" value="UniProtKB-KW"/>
</dbReference>
<dbReference type="PANTHER" id="PTHR43177:SF5">
    <property type="entry name" value="ANAEROBIC DIMETHYL SULFOXIDE REDUCTASE CHAIN B-RELATED"/>
    <property type="match status" value="1"/>
</dbReference>
<keyword evidence="1" id="KW-0813">Transport</keyword>
<reference evidence="9 10" key="1">
    <citation type="submission" date="2016-11" db="EMBL/GenBank/DDBJ databases">
        <authorList>
            <person name="Varghese N."/>
            <person name="Submissions S."/>
        </authorList>
    </citation>
    <scope>NUCLEOTIDE SEQUENCE [LARGE SCALE GENOMIC DNA]</scope>
    <source>
        <strain evidence="9 10">DSM 19027</strain>
    </source>
</reference>
<evidence type="ECO:0000256" key="4">
    <source>
        <dbReference type="ARBA" id="ARBA00022737"/>
    </source>
</evidence>